<evidence type="ECO:0000256" key="1">
    <source>
        <dbReference type="SAM" id="SignalP"/>
    </source>
</evidence>
<reference evidence="2" key="1">
    <citation type="submission" date="2023-06" db="EMBL/GenBank/DDBJ databases">
        <title>Genomic analysis of the entomopathogenic nematode Steinernema hermaphroditum.</title>
        <authorList>
            <person name="Schwarz E.M."/>
            <person name="Heppert J.K."/>
            <person name="Baniya A."/>
            <person name="Schwartz H.T."/>
            <person name="Tan C.-H."/>
            <person name="Antoshechkin I."/>
            <person name="Sternberg P.W."/>
            <person name="Goodrich-Blair H."/>
            <person name="Dillman A.R."/>
        </authorList>
    </citation>
    <scope>NUCLEOTIDE SEQUENCE</scope>
    <source>
        <strain evidence="2">PS9179</strain>
        <tissue evidence="2">Whole animal</tissue>
    </source>
</reference>
<name>A0AA39HMQ3_9BILA</name>
<comment type="caution">
    <text evidence="2">The sequence shown here is derived from an EMBL/GenBank/DDBJ whole genome shotgun (WGS) entry which is preliminary data.</text>
</comment>
<dbReference type="AlphaFoldDB" id="A0AA39HMQ3"/>
<proteinExistence type="predicted"/>
<dbReference type="Proteomes" id="UP001175271">
    <property type="component" value="Unassembled WGS sequence"/>
</dbReference>
<keyword evidence="3" id="KW-1185">Reference proteome</keyword>
<organism evidence="2 3">
    <name type="scientific">Steinernema hermaphroditum</name>
    <dbReference type="NCBI Taxonomy" id="289476"/>
    <lineage>
        <taxon>Eukaryota</taxon>
        <taxon>Metazoa</taxon>
        <taxon>Ecdysozoa</taxon>
        <taxon>Nematoda</taxon>
        <taxon>Chromadorea</taxon>
        <taxon>Rhabditida</taxon>
        <taxon>Tylenchina</taxon>
        <taxon>Panagrolaimomorpha</taxon>
        <taxon>Strongyloidoidea</taxon>
        <taxon>Steinernematidae</taxon>
        <taxon>Steinernema</taxon>
    </lineage>
</organism>
<evidence type="ECO:0000313" key="2">
    <source>
        <dbReference type="EMBL" id="KAK0407517.1"/>
    </source>
</evidence>
<accession>A0AA39HMQ3</accession>
<dbReference type="EMBL" id="JAUCMV010000004">
    <property type="protein sequence ID" value="KAK0407517.1"/>
    <property type="molecule type" value="Genomic_DNA"/>
</dbReference>
<feature type="chain" id="PRO_5041372925" evidence="1">
    <location>
        <begin position="20"/>
        <end position="98"/>
    </location>
</feature>
<keyword evidence="1" id="KW-0732">Signal</keyword>
<gene>
    <name evidence="2" type="ORF">QR680_019237</name>
</gene>
<protein>
    <submittedName>
        <fullName evidence="2">Uncharacterized protein</fullName>
    </submittedName>
</protein>
<feature type="signal peptide" evidence="1">
    <location>
        <begin position="1"/>
        <end position="19"/>
    </location>
</feature>
<evidence type="ECO:0000313" key="3">
    <source>
        <dbReference type="Proteomes" id="UP001175271"/>
    </source>
</evidence>
<sequence>MRSLLLFLLLVSFWHRASCTNVTECYKYVAPGDFTAYLGTDTESLFIAQCSLPNGFCILMTDYTTMRYQDCLSNVMWQIATDPTKYDHNDLKCVIWMG</sequence>